<keyword evidence="2" id="KW-0472">Membrane</keyword>
<sequence>MQISDETLMALADDELDPQTARQLRNAIAADPELAARHRRFVLTRQALADTKSAPAGATGSGTDPLAAMIRAGITTARPAPVAANLNRRPILAAAASLAIAAIGLGWWGWSMNAPRGLSAPELAALDGLPSGESRTLEDGGALTMIASFQAGEAGLCREYETTHDSRIRTVLACREGDGWQERFAASSETAEGYQPASGEGSIDAALERIGAGAPLSPADEAAALGINPPG</sequence>
<dbReference type="RefSeq" id="WP_377745407.1">
    <property type="nucleotide sequence ID" value="NZ_JBHRXJ010000011.1"/>
</dbReference>
<evidence type="ECO:0000256" key="2">
    <source>
        <dbReference type="SAM" id="Phobius"/>
    </source>
</evidence>
<accession>A0ABV7R7U0</accession>
<name>A0ABV7R7U0_9RHOB</name>
<dbReference type="Gene3D" id="1.10.10.880">
    <property type="entry name" value="Anti sigma-E protein RseA, N-terminal domain"/>
    <property type="match status" value="1"/>
</dbReference>
<feature type="region of interest" description="Disordered" evidence="1">
    <location>
        <begin position="187"/>
        <end position="206"/>
    </location>
</feature>
<reference evidence="4" key="1">
    <citation type="journal article" date="2019" name="Int. J. Syst. Evol. Microbiol.">
        <title>The Global Catalogue of Microorganisms (GCM) 10K type strain sequencing project: providing services to taxonomists for standard genome sequencing and annotation.</title>
        <authorList>
            <consortium name="The Broad Institute Genomics Platform"/>
            <consortium name="The Broad Institute Genome Sequencing Center for Infectious Disease"/>
            <person name="Wu L."/>
            <person name="Ma J."/>
        </authorList>
    </citation>
    <scope>NUCLEOTIDE SEQUENCE [LARGE SCALE GENOMIC DNA]</scope>
    <source>
        <strain evidence="4">KCTC 42899</strain>
    </source>
</reference>
<dbReference type="InterPro" id="IPR036147">
    <property type="entry name" value="Anti-sigma_E_RseA_N_sf"/>
</dbReference>
<evidence type="ECO:0000313" key="3">
    <source>
        <dbReference type="EMBL" id="MFC3529447.1"/>
    </source>
</evidence>
<gene>
    <name evidence="3" type="ORF">ACFOMH_14805</name>
</gene>
<proteinExistence type="predicted"/>
<evidence type="ECO:0000256" key="1">
    <source>
        <dbReference type="SAM" id="MobiDB-lite"/>
    </source>
</evidence>
<feature type="transmembrane region" description="Helical" evidence="2">
    <location>
        <begin position="91"/>
        <end position="110"/>
    </location>
</feature>
<dbReference type="Proteomes" id="UP001595721">
    <property type="component" value="Unassembled WGS sequence"/>
</dbReference>
<keyword evidence="4" id="KW-1185">Reference proteome</keyword>
<evidence type="ECO:0000313" key="4">
    <source>
        <dbReference type="Proteomes" id="UP001595721"/>
    </source>
</evidence>
<comment type="caution">
    <text evidence="3">The sequence shown here is derived from an EMBL/GenBank/DDBJ whole genome shotgun (WGS) entry which is preliminary data.</text>
</comment>
<feature type="region of interest" description="Disordered" evidence="1">
    <location>
        <begin position="212"/>
        <end position="231"/>
    </location>
</feature>
<dbReference type="EMBL" id="JBHRXJ010000011">
    <property type="protein sequence ID" value="MFC3529447.1"/>
    <property type="molecule type" value="Genomic_DNA"/>
</dbReference>
<keyword evidence="2" id="KW-1133">Transmembrane helix</keyword>
<protein>
    <submittedName>
        <fullName evidence="3">Anti-sigma factor family protein</fullName>
    </submittedName>
</protein>
<organism evidence="3 4">
    <name type="scientific">Paracoccus mangrovi</name>
    <dbReference type="NCBI Taxonomy" id="1715645"/>
    <lineage>
        <taxon>Bacteria</taxon>
        <taxon>Pseudomonadati</taxon>
        <taxon>Pseudomonadota</taxon>
        <taxon>Alphaproteobacteria</taxon>
        <taxon>Rhodobacterales</taxon>
        <taxon>Paracoccaceae</taxon>
        <taxon>Paracoccus</taxon>
    </lineage>
</organism>
<keyword evidence="2" id="KW-0812">Transmembrane</keyword>